<dbReference type="InterPro" id="IPR003594">
    <property type="entry name" value="HATPase_dom"/>
</dbReference>
<feature type="domain" description="Histidine kinase/HSP90-like ATPase" evidence="2">
    <location>
        <begin position="25"/>
        <end position="115"/>
    </location>
</feature>
<dbReference type="PANTHER" id="PTHR35526">
    <property type="entry name" value="ANTI-SIGMA-F FACTOR RSBW-RELATED"/>
    <property type="match status" value="1"/>
</dbReference>
<dbReference type="EMBL" id="FNIX01000018">
    <property type="protein sequence ID" value="SDP88513.1"/>
    <property type="molecule type" value="Genomic_DNA"/>
</dbReference>
<name>A0A1H0WD73_9PSEU</name>
<keyword evidence="3" id="KW-0418">Kinase</keyword>
<evidence type="ECO:0000259" key="2">
    <source>
        <dbReference type="Pfam" id="PF13581"/>
    </source>
</evidence>
<dbReference type="PANTHER" id="PTHR35526:SF3">
    <property type="entry name" value="ANTI-SIGMA-F FACTOR RSBW"/>
    <property type="match status" value="1"/>
</dbReference>
<protein>
    <submittedName>
        <fullName evidence="3">Histidine kinase-like ATPase domain-containing protein</fullName>
    </submittedName>
</protein>
<dbReference type="SUPFAM" id="SSF55874">
    <property type="entry name" value="ATPase domain of HSP90 chaperone/DNA topoisomerase II/histidine kinase"/>
    <property type="match status" value="1"/>
</dbReference>
<dbReference type="AlphaFoldDB" id="A0A1H0WD73"/>
<organism evidence="3 4">
    <name type="scientific">Lentzea jiangxiensis</name>
    <dbReference type="NCBI Taxonomy" id="641025"/>
    <lineage>
        <taxon>Bacteria</taxon>
        <taxon>Bacillati</taxon>
        <taxon>Actinomycetota</taxon>
        <taxon>Actinomycetes</taxon>
        <taxon>Pseudonocardiales</taxon>
        <taxon>Pseudonocardiaceae</taxon>
        <taxon>Lentzea</taxon>
    </lineage>
</organism>
<gene>
    <name evidence="3" type="ORF">SAMN05421507_118116</name>
</gene>
<dbReference type="GO" id="GO:0004674">
    <property type="term" value="F:protein serine/threonine kinase activity"/>
    <property type="evidence" value="ECO:0007669"/>
    <property type="project" value="UniProtKB-KW"/>
</dbReference>
<keyword evidence="4" id="KW-1185">Reference proteome</keyword>
<evidence type="ECO:0000313" key="3">
    <source>
        <dbReference type="EMBL" id="SDP88513.1"/>
    </source>
</evidence>
<keyword evidence="1" id="KW-0723">Serine/threonine-protein kinase</keyword>
<proteinExistence type="predicted"/>
<reference evidence="4" key="1">
    <citation type="submission" date="2016-10" db="EMBL/GenBank/DDBJ databases">
        <authorList>
            <person name="Varghese N."/>
            <person name="Submissions S."/>
        </authorList>
    </citation>
    <scope>NUCLEOTIDE SEQUENCE [LARGE SCALE GENOMIC DNA]</scope>
    <source>
        <strain evidence="4">CGMCC 4.6609</strain>
    </source>
</reference>
<dbReference type="STRING" id="641025.SAMN05421507_118116"/>
<keyword evidence="3" id="KW-0808">Transferase</keyword>
<sequence>MPGSAEGRPEFILNVDLTGGAAPPLRDLRHSVRRALSHLHADCVGDAELLVTELISNAYDHGRPPISFRMCELPGSALRIDVEDGDRANLPRLGVSRLGGGRGRGLVLVKELSRRWGCVVTATSKIVWAEMNCRVLSPVRPA</sequence>
<dbReference type="Gene3D" id="3.30.565.10">
    <property type="entry name" value="Histidine kinase-like ATPase, C-terminal domain"/>
    <property type="match status" value="1"/>
</dbReference>
<accession>A0A1H0WD73</accession>
<dbReference type="Pfam" id="PF13581">
    <property type="entry name" value="HATPase_c_2"/>
    <property type="match status" value="1"/>
</dbReference>
<evidence type="ECO:0000256" key="1">
    <source>
        <dbReference type="ARBA" id="ARBA00022527"/>
    </source>
</evidence>
<dbReference type="InterPro" id="IPR050267">
    <property type="entry name" value="Anti-sigma-factor_SerPK"/>
</dbReference>
<dbReference type="Proteomes" id="UP000199691">
    <property type="component" value="Unassembled WGS sequence"/>
</dbReference>
<dbReference type="InterPro" id="IPR036890">
    <property type="entry name" value="HATPase_C_sf"/>
</dbReference>
<evidence type="ECO:0000313" key="4">
    <source>
        <dbReference type="Proteomes" id="UP000199691"/>
    </source>
</evidence>